<name>A0A813K284_POLGL</name>
<dbReference type="InterPro" id="IPR035914">
    <property type="entry name" value="Sperma_CUB_dom_sf"/>
</dbReference>
<feature type="non-terminal residue" evidence="2">
    <location>
        <position position="123"/>
    </location>
</feature>
<accession>A0A813K284</accession>
<gene>
    <name evidence="2" type="ORF">PGLA2088_LOCUS29191</name>
</gene>
<dbReference type="Proteomes" id="UP000626109">
    <property type="component" value="Unassembled WGS sequence"/>
</dbReference>
<dbReference type="SUPFAM" id="SSF49854">
    <property type="entry name" value="Spermadhesin, CUB domain"/>
    <property type="match status" value="1"/>
</dbReference>
<feature type="region of interest" description="Disordered" evidence="1">
    <location>
        <begin position="104"/>
        <end position="123"/>
    </location>
</feature>
<organism evidence="2 3">
    <name type="scientific">Polarella glacialis</name>
    <name type="common">Dinoflagellate</name>
    <dbReference type="NCBI Taxonomy" id="89957"/>
    <lineage>
        <taxon>Eukaryota</taxon>
        <taxon>Sar</taxon>
        <taxon>Alveolata</taxon>
        <taxon>Dinophyceae</taxon>
        <taxon>Suessiales</taxon>
        <taxon>Suessiaceae</taxon>
        <taxon>Polarella</taxon>
    </lineage>
</organism>
<feature type="compositionally biased region" description="Low complexity" evidence="1">
    <location>
        <begin position="104"/>
        <end position="116"/>
    </location>
</feature>
<reference evidence="2" key="1">
    <citation type="submission" date="2021-02" db="EMBL/GenBank/DDBJ databases">
        <authorList>
            <person name="Dougan E. K."/>
            <person name="Rhodes N."/>
            <person name="Thang M."/>
            <person name="Chan C."/>
        </authorList>
    </citation>
    <scope>NUCLEOTIDE SEQUENCE</scope>
</reference>
<evidence type="ECO:0000313" key="2">
    <source>
        <dbReference type="EMBL" id="CAE8695099.1"/>
    </source>
</evidence>
<dbReference type="AlphaFoldDB" id="A0A813K284"/>
<protein>
    <submittedName>
        <fullName evidence="2">Uncharacterized protein</fullName>
    </submittedName>
</protein>
<evidence type="ECO:0000256" key="1">
    <source>
        <dbReference type="SAM" id="MobiDB-lite"/>
    </source>
</evidence>
<feature type="non-terminal residue" evidence="2">
    <location>
        <position position="1"/>
    </location>
</feature>
<sequence length="123" mass="12952">EGPCTAVGNCLRSGNYPSSYSTNEYCSIEVGKAAGENSVLQVNSFDTEYGYDVMAIAGLFYSGTRGPDGVSAKGQVTWNSDYSNERSGWEICIVEATTTTVTTLTTTAKRTTSRAPSPAPSPA</sequence>
<evidence type="ECO:0000313" key="3">
    <source>
        <dbReference type="Proteomes" id="UP000626109"/>
    </source>
</evidence>
<dbReference type="EMBL" id="CAJNNW010028198">
    <property type="protein sequence ID" value="CAE8695099.1"/>
    <property type="molecule type" value="Genomic_DNA"/>
</dbReference>
<comment type="caution">
    <text evidence="2">The sequence shown here is derived from an EMBL/GenBank/DDBJ whole genome shotgun (WGS) entry which is preliminary data.</text>
</comment>
<proteinExistence type="predicted"/>